<organism evidence="1 2">
    <name type="scientific">Diploptera punctata</name>
    <name type="common">Pacific beetle cockroach</name>
    <dbReference type="NCBI Taxonomy" id="6984"/>
    <lineage>
        <taxon>Eukaryota</taxon>
        <taxon>Metazoa</taxon>
        <taxon>Ecdysozoa</taxon>
        <taxon>Arthropoda</taxon>
        <taxon>Hexapoda</taxon>
        <taxon>Insecta</taxon>
        <taxon>Pterygota</taxon>
        <taxon>Neoptera</taxon>
        <taxon>Polyneoptera</taxon>
        <taxon>Dictyoptera</taxon>
        <taxon>Blattodea</taxon>
        <taxon>Blaberoidea</taxon>
        <taxon>Blaberidae</taxon>
        <taxon>Diplopterinae</taxon>
        <taxon>Diploptera</taxon>
    </lineage>
</organism>
<evidence type="ECO:0000313" key="2">
    <source>
        <dbReference type="Proteomes" id="UP001233999"/>
    </source>
</evidence>
<proteinExistence type="predicted"/>
<comment type="caution">
    <text evidence="1">The sequence shown here is derived from an EMBL/GenBank/DDBJ whole genome shotgun (WGS) entry which is preliminary data.</text>
</comment>
<protein>
    <submittedName>
        <fullName evidence="1">Uncharacterized protein</fullName>
    </submittedName>
</protein>
<reference evidence="1" key="2">
    <citation type="submission" date="2023-05" db="EMBL/GenBank/DDBJ databases">
        <authorList>
            <person name="Fouks B."/>
        </authorList>
    </citation>
    <scope>NUCLEOTIDE SEQUENCE</scope>
    <source>
        <strain evidence="1">Stay&amp;Tobe</strain>
        <tissue evidence="1">Testes</tissue>
    </source>
</reference>
<evidence type="ECO:0000313" key="1">
    <source>
        <dbReference type="EMBL" id="KAJ9575994.1"/>
    </source>
</evidence>
<feature type="non-terminal residue" evidence="1">
    <location>
        <position position="62"/>
    </location>
</feature>
<dbReference type="EMBL" id="JASPKZ010009810">
    <property type="protein sequence ID" value="KAJ9575994.1"/>
    <property type="molecule type" value="Genomic_DNA"/>
</dbReference>
<dbReference type="Proteomes" id="UP001233999">
    <property type="component" value="Unassembled WGS sequence"/>
</dbReference>
<reference evidence="1" key="1">
    <citation type="journal article" date="2023" name="IScience">
        <title>Live-bearing cockroach genome reveals convergent evolutionary mechanisms linked to viviparity in insects and beyond.</title>
        <authorList>
            <person name="Fouks B."/>
            <person name="Harrison M.C."/>
            <person name="Mikhailova A.A."/>
            <person name="Marchal E."/>
            <person name="English S."/>
            <person name="Carruthers M."/>
            <person name="Jennings E.C."/>
            <person name="Chiamaka E.L."/>
            <person name="Frigard R.A."/>
            <person name="Pippel M."/>
            <person name="Attardo G.M."/>
            <person name="Benoit J.B."/>
            <person name="Bornberg-Bauer E."/>
            <person name="Tobe S.S."/>
        </authorList>
    </citation>
    <scope>NUCLEOTIDE SEQUENCE</scope>
    <source>
        <strain evidence="1">Stay&amp;Tobe</strain>
    </source>
</reference>
<sequence length="62" mass="6847">TAGMEAATESKQAGLSFQLFELFNVVLKQKLIIPSAHKNDSTFFFLLIVSSILLESILCQSQ</sequence>
<name>A0AAD7Z8N0_DIPPU</name>
<keyword evidence="2" id="KW-1185">Reference proteome</keyword>
<feature type="non-terminal residue" evidence="1">
    <location>
        <position position="1"/>
    </location>
</feature>
<dbReference type="AlphaFoldDB" id="A0AAD7Z8N0"/>
<accession>A0AAD7Z8N0</accession>
<gene>
    <name evidence="1" type="ORF">L9F63_007094</name>
</gene>